<dbReference type="InterPro" id="IPR018480">
    <property type="entry name" value="PNAcMuramoyl-5peptid_Trfase_CS"/>
</dbReference>
<feature type="transmembrane region" description="Helical" evidence="8">
    <location>
        <begin position="126"/>
        <end position="143"/>
    </location>
</feature>
<keyword evidence="7" id="KW-0460">Magnesium</keyword>
<dbReference type="RefSeq" id="WP_153353490.1">
    <property type="nucleotide sequence ID" value="NZ_JAYKOO010000003.1"/>
</dbReference>
<evidence type="ECO:0000256" key="3">
    <source>
        <dbReference type="ARBA" id="ARBA00022679"/>
    </source>
</evidence>
<feature type="transmembrane region" description="Helical" evidence="8">
    <location>
        <begin position="99"/>
        <end position="120"/>
    </location>
</feature>
<evidence type="ECO:0000256" key="5">
    <source>
        <dbReference type="ARBA" id="ARBA00022989"/>
    </source>
</evidence>
<keyword evidence="7" id="KW-0479">Metal-binding</keyword>
<dbReference type="PANTHER" id="PTHR22926">
    <property type="entry name" value="PHOSPHO-N-ACETYLMURAMOYL-PENTAPEPTIDE-TRANSFERASE"/>
    <property type="match status" value="1"/>
</dbReference>
<dbReference type="GO" id="GO:0016780">
    <property type="term" value="F:phosphotransferase activity, for other substituted phosphate groups"/>
    <property type="evidence" value="ECO:0007669"/>
    <property type="project" value="InterPro"/>
</dbReference>
<dbReference type="AlphaFoldDB" id="A0A6A8A5R5"/>
<feature type="transmembrane region" description="Helical" evidence="8">
    <location>
        <begin position="284"/>
        <end position="303"/>
    </location>
</feature>
<gene>
    <name evidence="9" type="ORF">GAO09_07920</name>
</gene>
<evidence type="ECO:0000256" key="6">
    <source>
        <dbReference type="ARBA" id="ARBA00023136"/>
    </source>
</evidence>
<dbReference type="EMBL" id="WIXI01000038">
    <property type="protein sequence ID" value="MQY45984.1"/>
    <property type="molecule type" value="Genomic_DNA"/>
</dbReference>
<evidence type="ECO:0000256" key="8">
    <source>
        <dbReference type="SAM" id="Phobius"/>
    </source>
</evidence>
<keyword evidence="4 8" id="KW-0812">Transmembrane</keyword>
<organism evidence="9 10">
    <name type="scientific">Endobacterium cereale</name>
    <dbReference type="NCBI Taxonomy" id="2663029"/>
    <lineage>
        <taxon>Bacteria</taxon>
        <taxon>Pseudomonadati</taxon>
        <taxon>Pseudomonadota</taxon>
        <taxon>Alphaproteobacteria</taxon>
        <taxon>Hyphomicrobiales</taxon>
        <taxon>Rhizobiaceae</taxon>
        <taxon>Endobacterium</taxon>
    </lineage>
</organism>
<feature type="transmembrane region" description="Helical" evidence="8">
    <location>
        <begin position="155"/>
        <end position="175"/>
    </location>
</feature>
<sequence length="346" mass="36847">MMTNLLLCIAAAASSWLVIWLMILNAGRFGLVQAPVARSSHKTPTPTGGGIGIVVGALIACVVFAGNDLVALGLCGLGLVIALLGLIDDRTPLPARLRFLVQAVAVAGAIFLSGVATDFFGSSFSALWPLAVALLLLAGVWWINLFNFMDGIDGIAGQQAVIMLFSAMLVIWSHGGSLSPTWWMMAAVAVSTLSFLIFNWPPARIFMGDAGSTFLAFMLFAFALFSISFGWMIVPQWLLIASLFASDATVTLLVRFLRGENVTQAHRSHAYQRLFRSLGGARRVTGAAAIFNLVFLLPATVFLPASPLFAYGFVTIVYACLAAGCLWVGAGLKDNEMGGHFGRGRH</sequence>
<comment type="cofactor">
    <cofactor evidence="7">
        <name>Mg(2+)</name>
        <dbReference type="ChEBI" id="CHEBI:18420"/>
    </cofactor>
</comment>
<keyword evidence="5 8" id="KW-1133">Transmembrane helix</keyword>
<keyword evidence="6 8" id="KW-0472">Membrane</keyword>
<dbReference type="PANTHER" id="PTHR22926:SF3">
    <property type="entry name" value="UNDECAPRENYL-PHOSPHATE ALPHA-N-ACETYLGLUCOSAMINYL 1-PHOSPHATE TRANSFERASE"/>
    <property type="match status" value="1"/>
</dbReference>
<reference evidence="9 10" key="1">
    <citation type="submission" date="2019-11" db="EMBL/GenBank/DDBJ databases">
        <title>Genome analysis of Rhizobacterium cereale a novel genus and species isolated from maize roots in North Spain.</title>
        <authorList>
            <person name="Menendez E."/>
            <person name="Flores-Felix J.D."/>
            <person name="Ramirez-Bahena M.-H."/>
            <person name="Igual J.M."/>
            <person name="Garcia-Fraile P."/>
            <person name="Peix A."/>
            <person name="Velazquez E."/>
        </authorList>
    </citation>
    <scope>NUCLEOTIDE SEQUENCE [LARGE SCALE GENOMIC DNA]</scope>
    <source>
        <strain evidence="9 10">RZME27</strain>
    </source>
</reference>
<evidence type="ECO:0000313" key="10">
    <source>
        <dbReference type="Proteomes" id="UP000435138"/>
    </source>
</evidence>
<evidence type="ECO:0000256" key="4">
    <source>
        <dbReference type="ARBA" id="ARBA00022692"/>
    </source>
</evidence>
<feature type="binding site" evidence="7">
    <location>
        <position position="209"/>
    </location>
    <ligand>
        <name>Mg(2+)</name>
        <dbReference type="ChEBI" id="CHEBI:18420"/>
    </ligand>
</feature>
<evidence type="ECO:0000256" key="2">
    <source>
        <dbReference type="ARBA" id="ARBA00022475"/>
    </source>
</evidence>
<comment type="subcellular location">
    <subcellularLocation>
        <location evidence="1">Cell membrane</location>
        <topology evidence="1">Multi-pass membrane protein</topology>
    </subcellularLocation>
</comment>
<proteinExistence type="predicted"/>
<evidence type="ECO:0000256" key="1">
    <source>
        <dbReference type="ARBA" id="ARBA00004651"/>
    </source>
</evidence>
<dbReference type="GO" id="GO:0044038">
    <property type="term" value="P:cell wall macromolecule biosynthetic process"/>
    <property type="evidence" value="ECO:0007669"/>
    <property type="project" value="TreeGrafter"/>
</dbReference>
<keyword evidence="3 9" id="KW-0808">Transferase</keyword>
<evidence type="ECO:0000313" key="9">
    <source>
        <dbReference type="EMBL" id="MQY45984.1"/>
    </source>
</evidence>
<keyword evidence="10" id="KW-1185">Reference proteome</keyword>
<dbReference type="Pfam" id="PF00953">
    <property type="entry name" value="Glycos_transf_4"/>
    <property type="match status" value="1"/>
</dbReference>
<feature type="transmembrane region" description="Helical" evidence="8">
    <location>
        <begin position="237"/>
        <end position="257"/>
    </location>
</feature>
<protein>
    <submittedName>
        <fullName evidence="9">Glycosyl transferase family 4</fullName>
    </submittedName>
</protein>
<evidence type="ECO:0000256" key="7">
    <source>
        <dbReference type="PIRSR" id="PIRSR600715-1"/>
    </source>
</evidence>
<comment type="caution">
    <text evidence="9">The sequence shown here is derived from an EMBL/GenBank/DDBJ whole genome shotgun (WGS) entry which is preliminary data.</text>
</comment>
<name>A0A6A8A5R5_9HYPH</name>
<accession>A0A6A8A5R5</accession>
<feature type="transmembrane region" description="Helical" evidence="8">
    <location>
        <begin position="212"/>
        <end position="231"/>
    </location>
</feature>
<feature type="transmembrane region" description="Helical" evidence="8">
    <location>
        <begin position="181"/>
        <end position="200"/>
    </location>
</feature>
<feature type="transmembrane region" description="Helical" evidence="8">
    <location>
        <begin position="309"/>
        <end position="330"/>
    </location>
</feature>
<dbReference type="PROSITE" id="PS01347">
    <property type="entry name" value="MRAY_1"/>
    <property type="match status" value="1"/>
</dbReference>
<dbReference type="Proteomes" id="UP000435138">
    <property type="component" value="Unassembled WGS sequence"/>
</dbReference>
<dbReference type="GO" id="GO:0071555">
    <property type="term" value="P:cell wall organization"/>
    <property type="evidence" value="ECO:0007669"/>
    <property type="project" value="TreeGrafter"/>
</dbReference>
<dbReference type="GO" id="GO:0009103">
    <property type="term" value="P:lipopolysaccharide biosynthetic process"/>
    <property type="evidence" value="ECO:0007669"/>
    <property type="project" value="TreeGrafter"/>
</dbReference>
<dbReference type="InterPro" id="IPR000715">
    <property type="entry name" value="Glycosyl_transferase_4"/>
</dbReference>
<keyword evidence="2" id="KW-1003">Cell membrane</keyword>
<feature type="transmembrane region" description="Helical" evidence="8">
    <location>
        <begin position="55"/>
        <end position="87"/>
    </location>
</feature>
<dbReference type="GO" id="GO:0005886">
    <property type="term" value="C:plasma membrane"/>
    <property type="evidence" value="ECO:0007669"/>
    <property type="project" value="UniProtKB-SubCell"/>
</dbReference>
<dbReference type="GO" id="GO:0046872">
    <property type="term" value="F:metal ion binding"/>
    <property type="evidence" value="ECO:0007669"/>
    <property type="project" value="UniProtKB-KW"/>
</dbReference>
<feature type="binding site" evidence="7">
    <location>
        <position position="147"/>
    </location>
    <ligand>
        <name>Mg(2+)</name>
        <dbReference type="ChEBI" id="CHEBI:18420"/>
    </ligand>
</feature>